<evidence type="ECO:0000313" key="4">
    <source>
        <dbReference type="Proteomes" id="UP001158598"/>
    </source>
</evidence>
<evidence type="ECO:0000313" key="3">
    <source>
        <dbReference type="EMBL" id="CAI8737436.1"/>
    </source>
</evidence>
<name>A0AA35UX96_METCP</name>
<sequence>MSRKRFCLSLVSVLGLPCLGTALATEAPAAARQLLLQKTVTLPANTVDTRLIRVRFPPGYKTPIHTHDGPGPRYVLQGRLRVEDAGQRHDYGAGDVFWETGSAMTVENIGGSDAELVIFELGTVK</sequence>
<dbReference type="InterPro" id="IPR014710">
    <property type="entry name" value="RmlC-like_jellyroll"/>
</dbReference>
<evidence type="ECO:0000259" key="2">
    <source>
        <dbReference type="Pfam" id="PF07883"/>
    </source>
</evidence>
<dbReference type="AlphaFoldDB" id="A0AA35UX96"/>
<feature type="chain" id="PRO_5041469469" evidence="1">
    <location>
        <begin position="25"/>
        <end position="125"/>
    </location>
</feature>
<dbReference type="Proteomes" id="UP001158598">
    <property type="component" value="Chromosome"/>
</dbReference>
<feature type="domain" description="Cupin type-2" evidence="2">
    <location>
        <begin position="53"/>
        <end position="117"/>
    </location>
</feature>
<dbReference type="Pfam" id="PF07883">
    <property type="entry name" value="Cupin_2"/>
    <property type="match status" value="1"/>
</dbReference>
<protein>
    <submittedName>
        <fullName evidence="3">Cupin_2 domain-containing protein</fullName>
    </submittedName>
</protein>
<keyword evidence="1" id="KW-0732">Signal</keyword>
<gene>
    <name evidence="3" type="ORF">MCNOR_0397</name>
</gene>
<organism evidence="3 4">
    <name type="scientific">Methylococcus capsulatus</name>
    <dbReference type="NCBI Taxonomy" id="414"/>
    <lineage>
        <taxon>Bacteria</taxon>
        <taxon>Pseudomonadati</taxon>
        <taxon>Pseudomonadota</taxon>
        <taxon>Gammaproteobacteria</taxon>
        <taxon>Methylococcales</taxon>
        <taxon>Methylococcaceae</taxon>
        <taxon>Methylococcus</taxon>
    </lineage>
</organism>
<dbReference type="SUPFAM" id="SSF51182">
    <property type="entry name" value="RmlC-like cupins"/>
    <property type="match status" value="1"/>
</dbReference>
<dbReference type="InterPro" id="IPR011051">
    <property type="entry name" value="RmlC_Cupin_sf"/>
</dbReference>
<dbReference type="RefSeq" id="WP_017364331.1">
    <property type="nucleotide sequence ID" value="NZ_OX458332.1"/>
</dbReference>
<proteinExistence type="predicted"/>
<feature type="signal peptide" evidence="1">
    <location>
        <begin position="1"/>
        <end position="24"/>
    </location>
</feature>
<evidence type="ECO:0000256" key="1">
    <source>
        <dbReference type="SAM" id="SignalP"/>
    </source>
</evidence>
<dbReference type="Gene3D" id="2.60.120.10">
    <property type="entry name" value="Jelly Rolls"/>
    <property type="match status" value="1"/>
</dbReference>
<dbReference type="InterPro" id="IPR013096">
    <property type="entry name" value="Cupin_2"/>
</dbReference>
<accession>A0AA35UX96</accession>
<dbReference type="EMBL" id="OX458332">
    <property type="protein sequence ID" value="CAI8737436.1"/>
    <property type="molecule type" value="Genomic_DNA"/>
</dbReference>
<reference evidence="3" key="1">
    <citation type="submission" date="2023-03" db="EMBL/GenBank/DDBJ databases">
        <authorList>
            <person name="Pearce D."/>
        </authorList>
    </citation>
    <scope>NUCLEOTIDE SEQUENCE</scope>
    <source>
        <strain evidence="3">Mc</strain>
    </source>
</reference>